<dbReference type="Proteomes" id="UP001159363">
    <property type="component" value="Chromosome X"/>
</dbReference>
<feature type="compositionally biased region" description="Polar residues" evidence="1">
    <location>
        <begin position="411"/>
        <end position="422"/>
    </location>
</feature>
<proteinExistence type="predicted"/>
<protein>
    <submittedName>
        <fullName evidence="3">Uncharacterized protein</fullName>
    </submittedName>
</protein>
<evidence type="ECO:0000313" key="3">
    <source>
        <dbReference type="EMBL" id="KAJ8886416.1"/>
    </source>
</evidence>
<name>A0ABQ9HQR5_9NEOP</name>
<feature type="region of interest" description="Disordered" evidence="1">
    <location>
        <begin position="402"/>
        <end position="427"/>
    </location>
</feature>
<evidence type="ECO:0000256" key="2">
    <source>
        <dbReference type="SAM" id="Phobius"/>
    </source>
</evidence>
<keyword evidence="4" id="KW-1185">Reference proteome</keyword>
<feature type="transmembrane region" description="Helical" evidence="2">
    <location>
        <begin position="297"/>
        <end position="317"/>
    </location>
</feature>
<keyword evidence="2" id="KW-0472">Membrane</keyword>
<accession>A0ABQ9HQR5</accession>
<reference evidence="3 4" key="1">
    <citation type="submission" date="2023-02" db="EMBL/GenBank/DDBJ databases">
        <title>LHISI_Scaffold_Assembly.</title>
        <authorList>
            <person name="Stuart O.P."/>
            <person name="Cleave R."/>
            <person name="Magrath M.J.L."/>
            <person name="Mikheyev A.S."/>
        </authorList>
    </citation>
    <scope>NUCLEOTIDE SEQUENCE [LARGE SCALE GENOMIC DNA]</scope>
    <source>
        <strain evidence="3">Daus_M_001</strain>
        <tissue evidence="3">Leg muscle</tissue>
    </source>
</reference>
<evidence type="ECO:0000313" key="4">
    <source>
        <dbReference type="Proteomes" id="UP001159363"/>
    </source>
</evidence>
<gene>
    <name evidence="3" type="ORF">PR048_012627</name>
</gene>
<keyword evidence="2" id="KW-1133">Transmembrane helix</keyword>
<evidence type="ECO:0000256" key="1">
    <source>
        <dbReference type="SAM" id="MobiDB-lite"/>
    </source>
</evidence>
<sequence>MILYERRAGEQPPPQRKNNGQYTNRGILPGWRPFHPGEWRETMLSSDIPKPHFGYHEKEEDIYNIVHSHISIYYPVLCGYEIESNDSGCIEYVEASVRRYRSVSCKVAKLFTIQYTCFHNKYAADYDTHTFPCYATSQRTEKMFVHHREFCPPHPRVTFEPTFGHLALSIRRSTERPPNFAKSTLCPAFARAVADMRITSRRPFRSDYSSSTSVNQVRFPAEFHIWETYDECCHLLVGFPDHCIPPLLHLTSYAALALTVTVQWSDYSSPTKANRVRFPTLDRPDFHTWITWRTYPIGLWVLCYFSGYSLFPLLLYLRRSRVAFSGALYSIVTTFRLSEKLCICNDHCQGHNYELLIMIILARLTPTAGVGVASKTLTSPGMCLIGKHTSTRMVGCRNEGAGEMGDPQESCRPTASSGTIPTCENPVTRPAIETGSPWWEASVLIAQPQRPHEQLNERFSQTLPRIPYTRNNHSPAHNVDYYYADVGEVYEIMVGTRHGLSVVCHRHQHAADITSLGTWPGDVPDSPL</sequence>
<dbReference type="EMBL" id="JARBHB010000004">
    <property type="protein sequence ID" value="KAJ8886416.1"/>
    <property type="molecule type" value="Genomic_DNA"/>
</dbReference>
<organism evidence="3 4">
    <name type="scientific">Dryococelus australis</name>
    <dbReference type="NCBI Taxonomy" id="614101"/>
    <lineage>
        <taxon>Eukaryota</taxon>
        <taxon>Metazoa</taxon>
        <taxon>Ecdysozoa</taxon>
        <taxon>Arthropoda</taxon>
        <taxon>Hexapoda</taxon>
        <taxon>Insecta</taxon>
        <taxon>Pterygota</taxon>
        <taxon>Neoptera</taxon>
        <taxon>Polyneoptera</taxon>
        <taxon>Phasmatodea</taxon>
        <taxon>Verophasmatodea</taxon>
        <taxon>Anareolatae</taxon>
        <taxon>Phasmatidae</taxon>
        <taxon>Eurycanthinae</taxon>
        <taxon>Dryococelus</taxon>
    </lineage>
</organism>
<comment type="caution">
    <text evidence="3">The sequence shown here is derived from an EMBL/GenBank/DDBJ whole genome shotgun (WGS) entry which is preliminary data.</text>
</comment>
<keyword evidence="2" id="KW-0812">Transmembrane</keyword>
<feature type="region of interest" description="Disordered" evidence="1">
    <location>
        <begin position="1"/>
        <end position="23"/>
    </location>
</feature>